<proteinExistence type="predicted"/>
<evidence type="ECO:0000313" key="4">
    <source>
        <dbReference type="Proteomes" id="UP000483018"/>
    </source>
</evidence>
<dbReference type="EMBL" id="WSLF01000001">
    <property type="protein sequence ID" value="KAE9637057.1"/>
    <property type="molecule type" value="Genomic_DNA"/>
</dbReference>
<dbReference type="Pfam" id="PF10609">
    <property type="entry name" value="ParA"/>
    <property type="match status" value="1"/>
</dbReference>
<gene>
    <name evidence="3" type="ORF">GND95_01085</name>
</gene>
<dbReference type="RefSeq" id="WP_158738974.1">
    <property type="nucleotide sequence ID" value="NZ_WSLF01000001.1"/>
</dbReference>
<organism evidence="3 4">
    <name type="scientific">Defluviitalea raffinosedens</name>
    <dbReference type="NCBI Taxonomy" id="1450156"/>
    <lineage>
        <taxon>Bacteria</taxon>
        <taxon>Bacillati</taxon>
        <taxon>Bacillota</taxon>
        <taxon>Clostridia</taxon>
        <taxon>Lachnospirales</taxon>
        <taxon>Defluviitaleaceae</taxon>
        <taxon>Defluviitalea</taxon>
    </lineage>
</organism>
<dbReference type="PANTHER" id="PTHR43384">
    <property type="entry name" value="SEPTUM SITE-DETERMINING PROTEIN MIND HOMOLOG, CHLOROPLASTIC-RELATED"/>
    <property type="match status" value="1"/>
</dbReference>
<dbReference type="OrthoDB" id="9816297at2"/>
<dbReference type="GO" id="GO:0051782">
    <property type="term" value="P:negative regulation of cell division"/>
    <property type="evidence" value="ECO:0007669"/>
    <property type="project" value="TreeGrafter"/>
</dbReference>
<dbReference type="InterPro" id="IPR025501">
    <property type="entry name" value="MinD_FleN"/>
</dbReference>
<dbReference type="PANTHER" id="PTHR43384:SF4">
    <property type="entry name" value="CELLULOSE BIOSYNTHESIS PROTEIN BCSQ-RELATED"/>
    <property type="match status" value="1"/>
</dbReference>
<keyword evidence="1" id="KW-0547">Nucleotide-binding</keyword>
<keyword evidence="4" id="KW-1185">Reference proteome</keyword>
<dbReference type="GO" id="GO:0005524">
    <property type="term" value="F:ATP binding"/>
    <property type="evidence" value="ECO:0007669"/>
    <property type="project" value="UniProtKB-KW"/>
</dbReference>
<sequence>MIDQAENLRKIIHGNNQFKNEVSKARSARVISITSGKGGVGKSNVAVNLAVQLRKIGKKVVIIDADFGLANIEVILGIVPQYTISDVMNGKKVITDVMTEGPLNIKFISGGSGVQDLIRLNESQLSYFIKNLYLLDKMADFILIDTGAGLTDPVLSFSRAADEIILVTTPEPTSITDAYALVKTLSIQNSKSIPNIKLLVNRVDDEEEGKEIYLKLKQVSKRFLGIEIEELGYIPYDRALVKSVKLQEPVSISFPKSEVSRAFEDVSNKIANIDSVDKTGSGFTSFVKRLMNIFNS</sequence>
<protein>
    <submittedName>
        <fullName evidence="3">P-loop NTPase</fullName>
    </submittedName>
</protein>
<dbReference type="GO" id="GO:0009898">
    <property type="term" value="C:cytoplasmic side of plasma membrane"/>
    <property type="evidence" value="ECO:0007669"/>
    <property type="project" value="TreeGrafter"/>
</dbReference>
<name>A0A7C8LEV0_9FIRM</name>
<dbReference type="CDD" id="cd02038">
    <property type="entry name" value="FlhG-like"/>
    <property type="match status" value="1"/>
</dbReference>
<dbReference type="GO" id="GO:0005829">
    <property type="term" value="C:cytosol"/>
    <property type="evidence" value="ECO:0007669"/>
    <property type="project" value="TreeGrafter"/>
</dbReference>
<dbReference type="InterPro" id="IPR027417">
    <property type="entry name" value="P-loop_NTPase"/>
</dbReference>
<dbReference type="GO" id="GO:0016887">
    <property type="term" value="F:ATP hydrolysis activity"/>
    <property type="evidence" value="ECO:0007669"/>
    <property type="project" value="TreeGrafter"/>
</dbReference>
<accession>A0A7C8LEV0</accession>
<dbReference type="PIRSF" id="PIRSF003092">
    <property type="entry name" value="MinD"/>
    <property type="match status" value="1"/>
</dbReference>
<dbReference type="InterPro" id="IPR050625">
    <property type="entry name" value="ParA/MinD_ATPase"/>
</dbReference>
<dbReference type="InterPro" id="IPR033756">
    <property type="entry name" value="YlxH/NBP35"/>
</dbReference>
<reference evidence="3 4" key="1">
    <citation type="submission" date="2019-12" db="EMBL/GenBank/DDBJ databases">
        <title>Defluviitalea raffinosedens, isolated from a biogas fermenter, genome sequencing and characterization.</title>
        <authorList>
            <person name="Rettenmaier R."/>
            <person name="Schneider M."/>
            <person name="Neuhaus K."/>
            <person name="Liebl W."/>
            <person name="Zverlov V."/>
        </authorList>
    </citation>
    <scope>NUCLEOTIDE SEQUENCE [LARGE SCALE GENOMIC DNA]</scope>
    <source>
        <strain evidence="3 4">249c-K6</strain>
    </source>
</reference>
<evidence type="ECO:0000256" key="2">
    <source>
        <dbReference type="ARBA" id="ARBA00022840"/>
    </source>
</evidence>
<comment type="caution">
    <text evidence="3">The sequence shown here is derived from an EMBL/GenBank/DDBJ whole genome shotgun (WGS) entry which is preliminary data.</text>
</comment>
<dbReference type="Proteomes" id="UP000483018">
    <property type="component" value="Unassembled WGS sequence"/>
</dbReference>
<evidence type="ECO:0000313" key="3">
    <source>
        <dbReference type="EMBL" id="KAE9637057.1"/>
    </source>
</evidence>
<dbReference type="InterPro" id="IPR033875">
    <property type="entry name" value="FlhG"/>
</dbReference>
<dbReference type="Gene3D" id="3.40.50.300">
    <property type="entry name" value="P-loop containing nucleotide triphosphate hydrolases"/>
    <property type="match status" value="1"/>
</dbReference>
<evidence type="ECO:0000256" key="1">
    <source>
        <dbReference type="ARBA" id="ARBA00022741"/>
    </source>
</evidence>
<dbReference type="AlphaFoldDB" id="A0A7C8LEV0"/>
<dbReference type="SUPFAM" id="SSF52540">
    <property type="entry name" value="P-loop containing nucleoside triphosphate hydrolases"/>
    <property type="match status" value="1"/>
</dbReference>
<keyword evidence="2" id="KW-0067">ATP-binding</keyword>